<evidence type="ECO:0000313" key="11">
    <source>
        <dbReference type="Proteomes" id="UP001228113"/>
    </source>
</evidence>
<gene>
    <name evidence="10" type="ORF">METESE_02180</name>
</gene>
<proteinExistence type="inferred from homology"/>
<evidence type="ECO:0000256" key="3">
    <source>
        <dbReference type="ARBA" id="ARBA00022679"/>
    </source>
</evidence>
<dbReference type="GO" id="GO:0009090">
    <property type="term" value="P:homoserine biosynthetic process"/>
    <property type="evidence" value="ECO:0007669"/>
    <property type="project" value="TreeGrafter"/>
</dbReference>
<dbReference type="InterPro" id="IPR001341">
    <property type="entry name" value="Asp_kinase"/>
</dbReference>
<dbReference type="InterPro" id="IPR036393">
    <property type="entry name" value="AceGlu_kinase-like_sf"/>
</dbReference>
<dbReference type="PROSITE" id="PS00324">
    <property type="entry name" value="ASPARTOKINASE"/>
    <property type="match status" value="1"/>
</dbReference>
<sequence>MKVLKFGGTSVGSREAQLLAARIIARELPAGGLVVVSALSGTTDLILKAMAASARGDLAGSTRCREALEARHWEAARALDLEAEVRSAWAPLFQSLSNLLQGMGLLWEASPRSRDTALAVGETLSARLMAALLVREGLPAAFRDVREVLRTDGRHGRARPDLEAIREAAAPWRAALGPGALWVTQGFLGQGPDGATTTLGRGGSDTSATLLGEALGAAEVQIWTDVDGVLSADPSLVPGARPIPVMSLPEAAALSAFGAKVLHADALAPVRRAGFRLVVANTHRPSAGRTEIRLDSPPRRPGEITSVAYKEGVSCLRVPPTADAEQLFQASTRLLEAGASLYGLLATPDGGLLVARAETAEAEAVLTDLAASGLDVSRGWAVVALVGEGLRAAQGRALSLLGPLVEEPVAAILAGDTGVSLAFLVPDPRLAGLIPRLHATCIETPLGV</sequence>
<name>A0AA48KBN3_9BACT</name>
<dbReference type="NCBIfam" id="TIGR00657">
    <property type="entry name" value="asp_kinases"/>
    <property type="match status" value="1"/>
</dbReference>
<dbReference type="KEGG" id="msea:METESE_02180"/>
<dbReference type="GO" id="GO:0009089">
    <property type="term" value="P:lysine biosynthetic process via diaminopimelate"/>
    <property type="evidence" value="ECO:0007669"/>
    <property type="project" value="TreeGrafter"/>
</dbReference>
<comment type="similarity">
    <text evidence="2 7">Belongs to the aspartokinase family.</text>
</comment>
<keyword evidence="6" id="KW-0067">ATP-binding</keyword>
<feature type="domain" description="Aspartate/glutamate/uridylate kinase" evidence="9">
    <location>
        <begin position="2"/>
        <end position="281"/>
    </location>
</feature>
<dbReference type="PANTHER" id="PTHR21499:SF59">
    <property type="entry name" value="ASPARTOKINASE"/>
    <property type="match status" value="1"/>
</dbReference>
<dbReference type="InterPro" id="IPR018042">
    <property type="entry name" value="Aspartate_kinase_CS"/>
</dbReference>
<comment type="catalytic activity">
    <reaction evidence="7">
        <text>L-aspartate + ATP = 4-phospho-L-aspartate + ADP</text>
        <dbReference type="Rhea" id="RHEA:23776"/>
        <dbReference type="ChEBI" id="CHEBI:29991"/>
        <dbReference type="ChEBI" id="CHEBI:30616"/>
        <dbReference type="ChEBI" id="CHEBI:57535"/>
        <dbReference type="ChEBI" id="CHEBI:456216"/>
        <dbReference type="EC" id="2.7.2.4"/>
    </reaction>
</comment>
<evidence type="ECO:0000256" key="8">
    <source>
        <dbReference type="RuleBase" id="RU004249"/>
    </source>
</evidence>
<dbReference type="EMBL" id="AP027081">
    <property type="protein sequence ID" value="BDU75260.1"/>
    <property type="molecule type" value="Genomic_DNA"/>
</dbReference>
<keyword evidence="3 7" id="KW-0808">Transferase</keyword>
<evidence type="ECO:0000313" key="10">
    <source>
        <dbReference type="EMBL" id="BDU75260.1"/>
    </source>
</evidence>
<dbReference type="GO" id="GO:0005829">
    <property type="term" value="C:cytosol"/>
    <property type="evidence" value="ECO:0007669"/>
    <property type="project" value="TreeGrafter"/>
</dbReference>
<dbReference type="PANTHER" id="PTHR21499">
    <property type="entry name" value="ASPARTATE KINASE"/>
    <property type="match status" value="1"/>
</dbReference>
<keyword evidence="11" id="KW-1185">Reference proteome</keyword>
<dbReference type="InterPro" id="IPR042199">
    <property type="entry name" value="AsparK_Bifunc_asparK/hSer_DH"/>
</dbReference>
<dbReference type="EC" id="2.7.2.4" evidence="7"/>
<dbReference type="InterPro" id="IPR001048">
    <property type="entry name" value="Asp/Glu/Uridylate_kinase"/>
</dbReference>
<dbReference type="CDD" id="cd04243">
    <property type="entry name" value="AAK_AK-HSDH-like"/>
    <property type="match status" value="1"/>
</dbReference>
<dbReference type="Pfam" id="PF00696">
    <property type="entry name" value="AA_kinase"/>
    <property type="match status" value="1"/>
</dbReference>
<organism evidence="10 11">
    <name type="scientific">Mesoterricola sediminis</name>
    <dbReference type="NCBI Taxonomy" id="2927980"/>
    <lineage>
        <taxon>Bacteria</taxon>
        <taxon>Pseudomonadati</taxon>
        <taxon>Acidobacteriota</taxon>
        <taxon>Holophagae</taxon>
        <taxon>Holophagales</taxon>
        <taxon>Holophagaceae</taxon>
        <taxon>Mesoterricola</taxon>
    </lineage>
</organism>
<dbReference type="Gene3D" id="3.40.1160.10">
    <property type="entry name" value="Acetylglutamate kinase-like"/>
    <property type="match status" value="1"/>
</dbReference>
<dbReference type="Gene3D" id="1.20.120.1320">
    <property type="entry name" value="Aspartokinase, catalytic domain"/>
    <property type="match status" value="1"/>
</dbReference>
<keyword evidence="4" id="KW-0547">Nucleotide-binding</keyword>
<evidence type="ECO:0000256" key="5">
    <source>
        <dbReference type="ARBA" id="ARBA00022777"/>
    </source>
</evidence>
<evidence type="ECO:0000256" key="7">
    <source>
        <dbReference type="RuleBase" id="RU003448"/>
    </source>
</evidence>
<dbReference type="RefSeq" id="WP_243330350.1">
    <property type="nucleotide sequence ID" value="NZ_AP027081.1"/>
</dbReference>
<dbReference type="GO" id="GO:0004072">
    <property type="term" value="F:aspartate kinase activity"/>
    <property type="evidence" value="ECO:0007669"/>
    <property type="project" value="UniProtKB-EC"/>
</dbReference>
<evidence type="ECO:0000256" key="4">
    <source>
        <dbReference type="ARBA" id="ARBA00022741"/>
    </source>
</evidence>
<evidence type="ECO:0000256" key="1">
    <source>
        <dbReference type="ARBA" id="ARBA00004766"/>
    </source>
</evidence>
<dbReference type="Proteomes" id="UP001228113">
    <property type="component" value="Chromosome"/>
</dbReference>
<reference evidence="10" key="1">
    <citation type="journal article" date="2023" name="Int. J. Syst. Evol. Microbiol.">
        <title>Mesoterricola silvestris gen. nov., sp. nov., Mesoterricola sediminis sp. nov., Geothrix oryzae sp. nov., Geothrix edaphica sp. nov., Geothrix rubra sp. nov., and Geothrix limicola sp. nov., six novel members of Acidobacteriota isolated from soils.</title>
        <authorList>
            <person name="Itoh H."/>
            <person name="Sugisawa Y."/>
            <person name="Mise K."/>
            <person name="Xu Z."/>
            <person name="Kuniyasu M."/>
            <person name="Ushijima N."/>
            <person name="Kawano K."/>
            <person name="Kobayashi E."/>
            <person name="Shiratori Y."/>
            <person name="Masuda Y."/>
            <person name="Senoo K."/>
        </authorList>
    </citation>
    <scope>NUCLEOTIDE SEQUENCE</scope>
    <source>
        <strain evidence="10">W786</strain>
    </source>
</reference>
<evidence type="ECO:0000256" key="6">
    <source>
        <dbReference type="ARBA" id="ARBA00022840"/>
    </source>
</evidence>
<comment type="pathway">
    <text evidence="8">Amino-acid biosynthesis; L-methionine biosynthesis via de novo pathway; L-homoserine from L-aspartate: step 1/3.</text>
</comment>
<comment type="pathway">
    <text evidence="8">Amino-acid biosynthesis; L-threonine biosynthesis; L-threonine from L-aspartate: step 1/5.</text>
</comment>
<dbReference type="SUPFAM" id="SSF53633">
    <property type="entry name" value="Carbamate kinase-like"/>
    <property type="match status" value="1"/>
</dbReference>
<evidence type="ECO:0000256" key="2">
    <source>
        <dbReference type="ARBA" id="ARBA00010122"/>
    </source>
</evidence>
<evidence type="ECO:0000259" key="9">
    <source>
        <dbReference type="Pfam" id="PF00696"/>
    </source>
</evidence>
<accession>A0AA48KBN3</accession>
<dbReference type="GO" id="GO:0005524">
    <property type="term" value="F:ATP binding"/>
    <property type="evidence" value="ECO:0007669"/>
    <property type="project" value="UniProtKB-KW"/>
</dbReference>
<keyword evidence="5 7" id="KW-0418">Kinase</keyword>
<protein>
    <recommendedName>
        <fullName evidence="7">Aspartokinase</fullName>
        <ecNumber evidence="7">2.7.2.4</ecNumber>
    </recommendedName>
</protein>
<dbReference type="AlphaFoldDB" id="A0AA48KBN3"/>
<comment type="pathway">
    <text evidence="1 8">Amino-acid biosynthesis; L-lysine biosynthesis via DAP pathway; (S)-tetrahydrodipicolinate from L-aspartate: step 1/4.</text>
</comment>
<keyword evidence="8" id="KW-0028">Amino-acid biosynthesis</keyword>